<evidence type="ECO:0000259" key="1">
    <source>
        <dbReference type="SMART" id="SM00942"/>
    </source>
</evidence>
<dbReference type="RefSeq" id="YP_010657575.1">
    <property type="nucleotide sequence ID" value="NC_070848.1"/>
</dbReference>
<accession>A0AAE8XJ88</accession>
<dbReference type="InterPro" id="IPR014820">
    <property type="entry name" value="PriCT_1"/>
</dbReference>
<evidence type="ECO:0000313" key="2">
    <source>
        <dbReference type="EMBL" id="UAW01140.1"/>
    </source>
</evidence>
<dbReference type="Pfam" id="PF08708">
    <property type="entry name" value="PriCT_1"/>
    <property type="match status" value="1"/>
</dbReference>
<name>A0AAE8XJ88_9CAUD</name>
<keyword evidence="3" id="KW-1185">Reference proteome</keyword>
<evidence type="ECO:0000313" key="3">
    <source>
        <dbReference type="Proteomes" id="UP000828026"/>
    </source>
</evidence>
<sequence length="719" mass="81574">MKPVDQLKHHPKVELLSDILSARIQSPNKDFAIIMSCYHLTKLASMMRTTVNAHGFGKLLVNFYGVNAAPSGYGKGHATKIIEEQVTHLFRQTFLDYTLPTVTEKSLVDLAVKRAQRKGTDDQEELELVKAEFKKLGVYLTSFDSGTSPALKQFRHQLLMSQIGSINFEVDEMGSHLLNNKEIIDVYLELYDGVVKPKLVKNTAESTRNEEIIGKTPTNMLMFGTPATLLDGGATEKAYTDMLTTGYARRCFFGYSVIEPTKKLSKAARLKMLTDTSSDAQLLQLAVDLERLADPVNHNFEVTVPTALMPEILEYQIHCEDIMDSFKSSDEIRRAEARGRYYKTLRLAGAFAFLDSSPDMTLAHWEAAVKVAELSANCFYDMLDIDPPHARLAKYLAECKEPMTHADLMEELPYFPKAVGAQRDLIKLAIAHGHKNNIIIKRTIQDDIDFIQGEALQTNDINNFNAIISWTDSTFPGISEGFNNQVCPWDKLDVLTTRPDAHWCSHHFLDGIRRTSHVIQGFNTIVIDVDGTTTIDQARTVLKDYAYHMYTTKRHDESAHRFRIVLPMSHTLKLSPDEYKEFMNNVLEFLPFDTDEQTSQANRKWLSNSNGIVFNNDGKLFDVLPYIPKTKKNEERKSFIDSSSSMDKLERFFYSQSEEGNRNNVLFKFGAALIDAGYQLDDLVLKVKTFNSKLPKPLSEDELNNTVLNSIQRKFYTKG</sequence>
<dbReference type="GeneID" id="77933494"/>
<reference evidence="2 3" key="1">
    <citation type="submission" date="2021-06" db="EMBL/GenBank/DDBJ databases">
        <authorList>
            <person name="Chen R."/>
            <person name="Qin H."/>
            <person name="He S."/>
            <person name="Han P."/>
            <person name="Xu F."/>
            <person name="Sun H."/>
            <person name="Fan H."/>
            <person name="Tong Y."/>
        </authorList>
    </citation>
    <scope>NUCLEOTIDE SEQUENCE [LARGE SCALE GENOMIC DNA]</scope>
</reference>
<proteinExistence type="predicted"/>
<feature type="domain" description="Primase C-terminal 1" evidence="1">
    <location>
        <begin position="650"/>
        <end position="716"/>
    </location>
</feature>
<protein>
    <recommendedName>
        <fullName evidence="1">Primase C-terminal 1 domain-containing protein</fullName>
    </recommendedName>
</protein>
<dbReference type="EMBL" id="MZ447858">
    <property type="protein sequence ID" value="UAW01140.1"/>
    <property type="molecule type" value="Genomic_DNA"/>
</dbReference>
<dbReference type="SMART" id="SM00942">
    <property type="entry name" value="PriCT_1"/>
    <property type="match status" value="1"/>
</dbReference>
<dbReference type="Proteomes" id="UP000828026">
    <property type="component" value="Segment"/>
</dbReference>
<dbReference type="KEGG" id="vg:77933494"/>
<organism evidence="2 3">
    <name type="scientific">Vibrio phage BUCT194</name>
    <dbReference type="NCBI Taxonomy" id="2859072"/>
    <lineage>
        <taxon>Viruses</taxon>
        <taxon>Duplodnaviria</taxon>
        <taxon>Heunggongvirae</taxon>
        <taxon>Uroviricota</taxon>
        <taxon>Caudoviricetes</taxon>
        <taxon>Schitoviridae</taxon>
        <taxon>Varunavirus</taxon>
        <taxon>Varunavirus BUCT194</taxon>
    </lineage>
</organism>